<sequence length="293" mass="33019">MAHVLRPLIQWPRWWRHRHSTFSPLLFLHSTSTRAATSAPFFAVFSTSFREAHSRSRGLKSRAAASSADVAESDGESSDGGGAKKSRNEKKREAHRAVRWGMDLASFSIPQIKFILRVAECEVEVFEALMVVKGLGRDVREGKRRQLNYIGKLLRDVEPELMDGLIQATKDGDQSKFQHLLVDDKEEEDGEEEIEVEDDEEDSAVSPFVTRWYDGLINKDITITNEIYSLREVDFDRQELRQLVRKVQSALEPKSNLEENGKPAAAAAAAAAVNARKSLTRFLQVLAEQLPAK</sequence>
<dbReference type="PANTHER" id="PTHR36898">
    <property type="entry name" value="OSJNBB0026I12.6 PROTEIN"/>
    <property type="match status" value="1"/>
</dbReference>
<dbReference type="CDD" id="cd16331">
    <property type="entry name" value="YjgA-like"/>
    <property type="match status" value="1"/>
</dbReference>
<dbReference type="InterPro" id="IPR006839">
    <property type="entry name" value="DarP"/>
</dbReference>
<evidence type="ECO:0000256" key="1">
    <source>
        <dbReference type="SAM" id="MobiDB-lite"/>
    </source>
</evidence>
<dbReference type="eggNOG" id="KOG0242">
    <property type="taxonomic scope" value="Eukaryota"/>
</dbReference>
<accession>A0A022RG83</accession>
<gene>
    <name evidence="2" type="ORF">MIMGU_mgv1a011085mg</name>
</gene>
<keyword evidence="3" id="KW-1185">Reference proteome</keyword>
<dbReference type="OrthoDB" id="1932188at2759"/>
<dbReference type="Proteomes" id="UP000030748">
    <property type="component" value="Unassembled WGS sequence"/>
</dbReference>
<dbReference type="PANTHER" id="PTHR36898:SF1">
    <property type="entry name" value="OS04G0250700 PROTEIN"/>
    <property type="match status" value="1"/>
</dbReference>
<dbReference type="STRING" id="4155.A0A022RG83"/>
<dbReference type="KEGG" id="egt:105956417"/>
<protein>
    <submittedName>
        <fullName evidence="2">Uncharacterized protein</fullName>
    </submittedName>
</protein>
<evidence type="ECO:0000313" key="3">
    <source>
        <dbReference type="Proteomes" id="UP000030748"/>
    </source>
</evidence>
<evidence type="ECO:0000313" key="2">
    <source>
        <dbReference type="EMBL" id="EYU38798.1"/>
    </source>
</evidence>
<name>A0A022RG83_ERYGU</name>
<dbReference type="Pfam" id="PF04751">
    <property type="entry name" value="DarP"/>
    <property type="match status" value="1"/>
</dbReference>
<reference evidence="2 3" key="1">
    <citation type="journal article" date="2013" name="Proc. Natl. Acad. Sci. U.S.A.">
        <title>Fine-scale variation in meiotic recombination in Mimulus inferred from population shotgun sequencing.</title>
        <authorList>
            <person name="Hellsten U."/>
            <person name="Wright K.M."/>
            <person name="Jenkins J."/>
            <person name="Shu S."/>
            <person name="Yuan Y."/>
            <person name="Wessler S.R."/>
            <person name="Schmutz J."/>
            <person name="Willis J.H."/>
            <person name="Rokhsar D.S."/>
        </authorList>
    </citation>
    <scope>NUCLEOTIDE SEQUENCE [LARGE SCALE GENOMIC DNA]</scope>
    <source>
        <strain evidence="3">cv. DUN x IM62</strain>
    </source>
</reference>
<feature type="region of interest" description="Disordered" evidence="1">
    <location>
        <begin position="60"/>
        <end position="95"/>
    </location>
</feature>
<dbReference type="PhylomeDB" id="A0A022RG83"/>
<dbReference type="EMBL" id="KI630476">
    <property type="protein sequence ID" value="EYU38798.1"/>
    <property type="molecule type" value="Genomic_DNA"/>
</dbReference>
<dbReference type="SUPFAM" id="SSF158710">
    <property type="entry name" value="PSPTO4464-like"/>
    <property type="match status" value="1"/>
</dbReference>
<dbReference type="OMA" id="ASFIHFV"/>
<dbReference type="Gene3D" id="1.10.60.30">
    <property type="entry name" value="PSPTO4464-like domains"/>
    <property type="match status" value="2"/>
</dbReference>
<proteinExistence type="predicted"/>
<dbReference type="InterPro" id="IPR023153">
    <property type="entry name" value="DarP_sf"/>
</dbReference>
<dbReference type="AlphaFoldDB" id="A0A022RG83"/>
<organism evidence="2 3">
    <name type="scientific">Erythranthe guttata</name>
    <name type="common">Yellow monkey flower</name>
    <name type="synonym">Mimulus guttatus</name>
    <dbReference type="NCBI Taxonomy" id="4155"/>
    <lineage>
        <taxon>Eukaryota</taxon>
        <taxon>Viridiplantae</taxon>
        <taxon>Streptophyta</taxon>
        <taxon>Embryophyta</taxon>
        <taxon>Tracheophyta</taxon>
        <taxon>Spermatophyta</taxon>
        <taxon>Magnoliopsida</taxon>
        <taxon>eudicotyledons</taxon>
        <taxon>Gunneridae</taxon>
        <taxon>Pentapetalae</taxon>
        <taxon>asterids</taxon>
        <taxon>lamiids</taxon>
        <taxon>Lamiales</taxon>
        <taxon>Phrymaceae</taxon>
        <taxon>Erythranthe</taxon>
    </lineage>
</organism>